<proteinExistence type="inferred from homology"/>
<dbReference type="InterPro" id="IPR029058">
    <property type="entry name" value="AB_hydrolase_fold"/>
</dbReference>
<dbReference type="PROSITE" id="PS01173">
    <property type="entry name" value="LIPASE_GDXG_HIS"/>
    <property type="match status" value="1"/>
</dbReference>
<keyword evidence="5" id="KW-1185">Reference proteome</keyword>
<gene>
    <name evidence="4" type="ORF">LSAT_V11C500270880</name>
</gene>
<dbReference type="InterPro" id="IPR002168">
    <property type="entry name" value="Lipase_GDXG_HIS_AS"/>
</dbReference>
<dbReference type="EMBL" id="NBSK02000005">
    <property type="protein sequence ID" value="KAJ0207584.1"/>
    <property type="molecule type" value="Genomic_DNA"/>
</dbReference>
<dbReference type="OrthoDB" id="408631at2759"/>
<dbReference type="Proteomes" id="UP000235145">
    <property type="component" value="Unassembled WGS sequence"/>
</dbReference>
<evidence type="ECO:0000259" key="3">
    <source>
        <dbReference type="Pfam" id="PF07859"/>
    </source>
</evidence>
<keyword evidence="2" id="KW-0378">Hydrolase</keyword>
<dbReference type="AlphaFoldDB" id="A0A9R1VLN3"/>
<name>A0A9R1VLN3_LACSA</name>
<dbReference type="InterPro" id="IPR013094">
    <property type="entry name" value="AB_hydrolase_3"/>
</dbReference>
<comment type="caution">
    <text evidence="4">The sequence shown here is derived from an EMBL/GenBank/DDBJ whole genome shotgun (WGS) entry which is preliminary data.</text>
</comment>
<evidence type="ECO:0000256" key="2">
    <source>
        <dbReference type="ARBA" id="ARBA00022801"/>
    </source>
</evidence>
<evidence type="ECO:0000256" key="1">
    <source>
        <dbReference type="ARBA" id="ARBA00010515"/>
    </source>
</evidence>
<protein>
    <recommendedName>
        <fullName evidence="3">Alpha/beta hydrolase fold-3 domain-containing protein</fullName>
    </recommendedName>
</protein>
<organism evidence="4 5">
    <name type="scientific">Lactuca sativa</name>
    <name type="common">Garden lettuce</name>
    <dbReference type="NCBI Taxonomy" id="4236"/>
    <lineage>
        <taxon>Eukaryota</taxon>
        <taxon>Viridiplantae</taxon>
        <taxon>Streptophyta</taxon>
        <taxon>Embryophyta</taxon>
        <taxon>Tracheophyta</taxon>
        <taxon>Spermatophyta</taxon>
        <taxon>Magnoliopsida</taxon>
        <taxon>eudicotyledons</taxon>
        <taxon>Gunneridae</taxon>
        <taxon>Pentapetalae</taxon>
        <taxon>asterids</taxon>
        <taxon>campanulids</taxon>
        <taxon>Asterales</taxon>
        <taxon>Asteraceae</taxon>
        <taxon>Cichorioideae</taxon>
        <taxon>Cichorieae</taxon>
        <taxon>Lactucinae</taxon>
        <taxon>Lactuca</taxon>
    </lineage>
</organism>
<dbReference type="Pfam" id="PF07859">
    <property type="entry name" value="Abhydrolase_3"/>
    <property type="match status" value="1"/>
</dbReference>
<dbReference type="GO" id="GO:0016787">
    <property type="term" value="F:hydrolase activity"/>
    <property type="evidence" value="ECO:0007669"/>
    <property type="project" value="UniProtKB-KW"/>
</dbReference>
<accession>A0A9R1VLN3</accession>
<feature type="domain" description="Alpha/beta hydrolase fold-3" evidence="3">
    <location>
        <begin position="76"/>
        <end position="277"/>
    </location>
</feature>
<dbReference type="PANTHER" id="PTHR23024:SF479">
    <property type="entry name" value="CARBOXYLESTERASE 2-RELATED"/>
    <property type="match status" value="1"/>
</dbReference>
<dbReference type="PANTHER" id="PTHR23024">
    <property type="entry name" value="ARYLACETAMIDE DEACETYLASE"/>
    <property type="match status" value="1"/>
</dbReference>
<dbReference type="Gene3D" id="3.40.50.1820">
    <property type="entry name" value="alpha/beta hydrolase"/>
    <property type="match status" value="1"/>
</dbReference>
<sequence length="302" mass="33201">MDSIENEVTHDFNPFFRVYKSGRIERITGTPIIPPSHDPITNVLSKDVVISLDPKISARLYLPSTAATAVAKLPLLIYIHGGAFTIESAFSTLCHAHLNSVIATSGVIAVSIEYRLAPEHPIPACYEDCWEVLKWVDQAPDPWIKDHADLNRVFLMGDSAGANIAHNIAVRAGVDGTGPGLKIVGMALIHPYFEFRQPGKLWMYICPDSSGISDPRINPAAEPGLLEKIACGKVQVCVAGKDRLKGCGLSYYETLKKSDWNGDVEIMETEGRDHVFHLFDPNCEDARKLKTLLASFFQSNGK</sequence>
<comment type="similarity">
    <text evidence="1">Belongs to the 'GDXG' lipolytic enzyme family.</text>
</comment>
<evidence type="ECO:0000313" key="5">
    <source>
        <dbReference type="Proteomes" id="UP000235145"/>
    </source>
</evidence>
<reference evidence="4 5" key="1">
    <citation type="journal article" date="2017" name="Nat. Commun.">
        <title>Genome assembly with in vitro proximity ligation data and whole-genome triplication in lettuce.</title>
        <authorList>
            <person name="Reyes-Chin-Wo S."/>
            <person name="Wang Z."/>
            <person name="Yang X."/>
            <person name="Kozik A."/>
            <person name="Arikit S."/>
            <person name="Song C."/>
            <person name="Xia L."/>
            <person name="Froenicke L."/>
            <person name="Lavelle D.O."/>
            <person name="Truco M.J."/>
            <person name="Xia R."/>
            <person name="Zhu S."/>
            <person name="Xu C."/>
            <person name="Xu H."/>
            <person name="Xu X."/>
            <person name="Cox K."/>
            <person name="Korf I."/>
            <person name="Meyers B.C."/>
            <person name="Michelmore R.W."/>
        </authorList>
    </citation>
    <scope>NUCLEOTIDE SEQUENCE [LARGE SCALE GENOMIC DNA]</scope>
    <source>
        <strain evidence="5">cv. Salinas</strain>
        <tissue evidence="4">Seedlings</tissue>
    </source>
</reference>
<dbReference type="InterPro" id="IPR050466">
    <property type="entry name" value="Carboxylest/Gibb_receptor"/>
</dbReference>
<evidence type="ECO:0000313" key="4">
    <source>
        <dbReference type="EMBL" id="KAJ0207584.1"/>
    </source>
</evidence>
<dbReference type="SUPFAM" id="SSF53474">
    <property type="entry name" value="alpha/beta-Hydrolases"/>
    <property type="match status" value="1"/>
</dbReference>